<proteinExistence type="predicted"/>
<feature type="region of interest" description="Disordered" evidence="1">
    <location>
        <begin position="1"/>
        <end position="26"/>
    </location>
</feature>
<name>A0A1G4QQA9_9HYPH</name>
<protein>
    <submittedName>
        <fullName evidence="2">Uncharacterized protein</fullName>
    </submittedName>
</protein>
<dbReference type="Proteomes" id="UP000199542">
    <property type="component" value="Unassembled WGS sequence"/>
</dbReference>
<evidence type="ECO:0000313" key="2">
    <source>
        <dbReference type="EMBL" id="SCW46712.1"/>
    </source>
</evidence>
<evidence type="ECO:0000256" key="1">
    <source>
        <dbReference type="SAM" id="MobiDB-lite"/>
    </source>
</evidence>
<gene>
    <name evidence="2" type="ORF">SAMN02927900_01717</name>
</gene>
<reference evidence="2 3" key="1">
    <citation type="submission" date="2016-10" db="EMBL/GenBank/DDBJ databases">
        <authorList>
            <person name="de Groot N.N."/>
        </authorList>
    </citation>
    <scope>NUCLEOTIDE SEQUENCE [LARGE SCALE GENOMIC DNA]</scope>
    <source>
        <strain evidence="2 3">CGMCC 1.3401</strain>
    </source>
</reference>
<dbReference type="EMBL" id="FMTM01000002">
    <property type="protein sequence ID" value="SCW46712.1"/>
    <property type="molecule type" value="Genomic_DNA"/>
</dbReference>
<dbReference type="AlphaFoldDB" id="A0A1G4QQA9"/>
<organism evidence="2 3">
    <name type="scientific">Rhizobium mongolense subsp. loessense</name>
    <dbReference type="NCBI Taxonomy" id="158890"/>
    <lineage>
        <taxon>Bacteria</taxon>
        <taxon>Pseudomonadati</taxon>
        <taxon>Pseudomonadota</taxon>
        <taxon>Alphaproteobacteria</taxon>
        <taxon>Hyphomicrobiales</taxon>
        <taxon>Rhizobiaceae</taxon>
        <taxon>Rhizobium/Agrobacterium group</taxon>
        <taxon>Rhizobium</taxon>
    </lineage>
</organism>
<sequence length="103" mass="11669">MVIHTHQRQHSFTQSRGIAADTDRFHQPVSEEMPPEYVGAVKMRAADLSPLSFHGFWPGQRSRYFNSSWPQSLRAELLWLAFAIPIAPQYDAIMKIAAASASR</sequence>
<evidence type="ECO:0000313" key="3">
    <source>
        <dbReference type="Proteomes" id="UP000199542"/>
    </source>
</evidence>
<accession>A0A1G4QQA9</accession>